<evidence type="ECO:0000256" key="1">
    <source>
        <dbReference type="SAM" id="Coils"/>
    </source>
</evidence>
<evidence type="ECO:0000256" key="3">
    <source>
        <dbReference type="SAM" id="Phobius"/>
    </source>
</evidence>
<keyword evidence="6" id="KW-1185">Reference proteome</keyword>
<keyword evidence="3" id="KW-0472">Membrane</keyword>
<dbReference type="InterPro" id="IPR036047">
    <property type="entry name" value="F-box-like_dom_sf"/>
</dbReference>
<protein>
    <submittedName>
        <fullName evidence="5">F-box family protein</fullName>
    </submittedName>
</protein>
<evidence type="ECO:0000313" key="6">
    <source>
        <dbReference type="Proteomes" id="UP000011115"/>
    </source>
</evidence>
<dbReference type="InterPro" id="IPR001810">
    <property type="entry name" value="F-box_dom"/>
</dbReference>
<dbReference type="InterPro" id="IPR032675">
    <property type="entry name" value="LRR_dom_sf"/>
</dbReference>
<gene>
    <name evidence="5" type="primary">LOC102581818</name>
</gene>
<dbReference type="SMART" id="SM00256">
    <property type="entry name" value="FBOX"/>
    <property type="match status" value="1"/>
</dbReference>
<dbReference type="InterPro" id="IPR053772">
    <property type="entry name" value="At1g61320/At1g61330-like"/>
</dbReference>
<dbReference type="ExpressionAtlas" id="M1A4G3">
    <property type="expression patterns" value="baseline"/>
</dbReference>
<feature type="coiled-coil region" evidence="1">
    <location>
        <begin position="92"/>
        <end position="119"/>
    </location>
</feature>
<dbReference type="PANTHER" id="PTHR34145">
    <property type="entry name" value="OS02G0105600 PROTEIN"/>
    <property type="match status" value="1"/>
</dbReference>
<dbReference type="Gene3D" id="1.20.1280.50">
    <property type="match status" value="1"/>
</dbReference>
<feature type="transmembrane region" description="Helical" evidence="3">
    <location>
        <begin position="470"/>
        <end position="489"/>
    </location>
</feature>
<dbReference type="Proteomes" id="UP000011115">
    <property type="component" value="Unassembled WGS sequence"/>
</dbReference>
<name>M1A4G3_SOLTU</name>
<dbReference type="Gene3D" id="3.80.10.10">
    <property type="entry name" value="Ribonuclease Inhibitor"/>
    <property type="match status" value="1"/>
</dbReference>
<dbReference type="SUPFAM" id="SSF52047">
    <property type="entry name" value="RNI-like"/>
    <property type="match status" value="1"/>
</dbReference>
<reference evidence="5" key="2">
    <citation type="submission" date="2015-06" db="UniProtKB">
        <authorList>
            <consortium name="EnsemblPlants"/>
        </authorList>
    </citation>
    <scope>IDENTIFICATION</scope>
    <source>
        <strain evidence="5">DM1-3 516 R44</strain>
    </source>
</reference>
<feature type="compositionally biased region" description="Polar residues" evidence="2">
    <location>
        <begin position="1"/>
        <end position="12"/>
    </location>
</feature>
<dbReference type="EnsemblPlants" id="PGSC0003DMT400014556">
    <property type="protein sequence ID" value="PGSC0003DMT400014556"/>
    <property type="gene ID" value="PGSC0003DMG401005699"/>
</dbReference>
<dbReference type="Pfam" id="PF12937">
    <property type="entry name" value="F-box-like"/>
    <property type="match status" value="1"/>
</dbReference>
<evidence type="ECO:0000259" key="4">
    <source>
        <dbReference type="PROSITE" id="PS50181"/>
    </source>
</evidence>
<dbReference type="SUPFAM" id="SSF81383">
    <property type="entry name" value="F-box domain"/>
    <property type="match status" value="1"/>
</dbReference>
<dbReference type="AlphaFoldDB" id="M1A4G3"/>
<keyword evidence="3" id="KW-1133">Transmembrane helix</keyword>
<keyword evidence="3" id="KW-0812">Transmembrane</keyword>
<dbReference type="PROSITE" id="PS50181">
    <property type="entry name" value="FBOX"/>
    <property type="match status" value="1"/>
</dbReference>
<dbReference type="PANTHER" id="PTHR34145:SF28">
    <property type="entry name" value="F-BOX DOMAIN-CONTAINING PROTEIN"/>
    <property type="match status" value="1"/>
</dbReference>
<dbReference type="OrthoDB" id="1901752at2759"/>
<proteinExistence type="predicted"/>
<accession>M1A4G3</accession>
<dbReference type="Gramene" id="PGSC0003DMT400014556">
    <property type="protein sequence ID" value="PGSC0003DMT400014556"/>
    <property type="gene ID" value="PGSC0003DMG401005699"/>
</dbReference>
<dbReference type="CDD" id="cd09917">
    <property type="entry name" value="F-box_SF"/>
    <property type="match status" value="1"/>
</dbReference>
<organism evidence="5 6">
    <name type="scientific">Solanum tuberosum</name>
    <name type="common">Potato</name>
    <dbReference type="NCBI Taxonomy" id="4113"/>
    <lineage>
        <taxon>Eukaryota</taxon>
        <taxon>Viridiplantae</taxon>
        <taxon>Streptophyta</taxon>
        <taxon>Embryophyta</taxon>
        <taxon>Tracheophyta</taxon>
        <taxon>Spermatophyta</taxon>
        <taxon>Magnoliopsida</taxon>
        <taxon>eudicotyledons</taxon>
        <taxon>Gunneridae</taxon>
        <taxon>Pentapetalae</taxon>
        <taxon>asterids</taxon>
        <taxon>lamiids</taxon>
        <taxon>Solanales</taxon>
        <taxon>Solanaceae</taxon>
        <taxon>Solanoideae</taxon>
        <taxon>Solaneae</taxon>
        <taxon>Solanum</taxon>
    </lineage>
</organism>
<evidence type="ECO:0000313" key="5">
    <source>
        <dbReference type="EnsemblPlants" id="PGSC0003DMT400014556"/>
    </source>
</evidence>
<evidence type="ECO:0000256" key="2">
    <source>
        <dbReference type="SAM" id="MobiDB-lite"/>
    </source>
</evidence>
<keyword evidence="1" id="KW-0175">Coiled coil</keyword>
<dbReference type="Pfam" id="PF23622">
    <property type="entry name" value="LRR_At1g61320_AtMIF1"/>
    <property type="match status" value="1"/>
</dbReference>
<feature type="region of interest" description="Disordered" evidence="2">
    <location>
        <begin position="1"/>
        <end position="27"/>
    </location>
</feature>
<feature type="domain" description="F-box" evidence="4">
    <location>
        <begin position="26"/>
        <end position="60"/>
    </location>
</feature>
<reference evidence="6" key="1">
    <citation type="journal article" date="2011" name="Nature">
        <title>Genome sequence and analysis of the tuber crop potato.</title>
        <authorList>
            <consortium name="The Potato Genome Sequencing Consortium"/>
        </authorList>
    </citation>
    <scope>NUCLEOTIDE SEQUENCE [LARGE SCALE GENOMIC DNA]</scope>
    <source>
        <strain evidence="6">cv. DM1-3 516 R44</strain>
    </source>
</reference>
<dbReference type="InterPro" id="IPR055357">
    <property type="entry name" value="LRR_At1g61320_AtMIF1"/>
</dbReference>
<sequence length="519" mass="60693">MAELCPNSQTDEQIVKKRRISDTNSDDPTSRFPDHVLHLIFSYLKSQDLFTVRLVSKNWHRNTPSYFPLEFEESNTPNTPSNVIQESHNKFLEWIRSSLETCQSELKKAEKRIIRVQFERHENINDLLELINEIDFHEVYLRFGCFNYWIPFIFQSKCLRVVHLTRGGIDKHLFSDETNFVCLEEVELDSVNLSGETLSKFISKCPNIRELKLVNCMVLRSVVLPKVDRLKKLYVQLVGSYPSITDVQVIAPSLQVFHFVQFNRCNVAVNMDIRACRMLREFHLECPTFPVGFDHEHFISDFPHLENLILGPCETSKRVKISSPSLRKLTLMFTQLYNYNYSRKSVVSVPNLCSFQYVGRTFKSSLAPSETRKLLKTIGISLVPHVEKINRAWFLQLRSHLTKLNNRIGLALTIRDQGICNEFLISRREDNCCADTQNKCWRHFLKDFKAEEGQRVFARTKLWVEMANEAFVFMAHFLGNWIFWLVISLNGGVYSWKQEASEPKEDKSYFLLESFNVSK</sequence>